<keyword evidence="9" id="KW-1185">Reference proteome</keyword>
<name>A0A4R1BF96_9PROT</name>
<dbReference type="EMBL" id="SJZB01000022">
    <property type="protein sequence ID" value="TCJ15777.1"/>
    <property type="molecule type" value="Genomic_DNA"/>
</dbReference>
<dbReference type="CDD" id="cd07984">
    <property type="entry name" value="LPLAT_LABLAT-like"/>
    <property type="match status" value="1"/>
</dbReference>
<dbReference type="OrthoDB" id="9808633at2"/>
<evidence type="ECO:0000256" key="4">
    <source>
        <dbReference type="ARBA" id="ARBA00022679"/>
    </source>
</evidence>
<evidence type="ECO:0000256" key="3">
    <source>
        <dbReference type="ARBA" id="ARBA00022519"/>
    </source>
</evidence>
<gene>
    <name evidence="8" type="ORF">EZJ19_06030</name>
</gene>
<reference evidence="8 9" key="1">
    <citation type="submission" date="2019-03" db="EMBL/GenBank/DDBJ databases">
        <title>Genome sequence of Thiobacillaceae bacterium LSR1, a sulfur-oxidizing bacterium isolated from freshwater sediment.</title>
        <authorList>
            <person name="Li S."/>
        </authorList>
    </citation>
    <scope>NUCLEOTIDE SEQUENCE [LARGE SCALE GENOMIC DNA]</scope>
    <source>
        <strain evidence="8 9">LSR1</strain>
    </source>
</reference>
<dbReference type="GO" id="GO:0016746">
    <property type="term" value="F:acyltransferase activity"/>
    <property type="evidence" value="ECO:0007669"/>
    <property type="project" value="UniProtKB-KW"/>
</dbReference>
<dbReference type="GO" id="GO:0005886">
    <property type="term" value="C:plasma membrane"/>
    <property type="evidence" value="ECO:0007669"/>
    <property type="project" value="UniProtKB-SubCell"/>
</dbReference>
<comment type="subcellular location">
    <subcellularLocation>
        <location evidence="1">Cell inner membrane</location>
    </subcellularLocation>
</comment>
<dbReference type="InterPro" id="IPR004960">
    <property type="entry name" value="LipA_acyltrans"/>
</dbReference>
<keyword evidence="7" id="KW-0812">Transmembrane</keyword>
<evidence type="ECO:0000256" key="1">
    <source>
        <dbReference type="ARBA" id="ARBA00004533"/>
    </source>
</evidence>
<comment type="caution">
    <text evidence="8">The sequence shown here is derived from an EMBL/GenBank/DDBJ whole genome shotgun (WGS) entry which is preliminary data.</text>
</comment>
<evidence type="ECO:0000256" key="7">
    <source>
        <dbReference type="SAM" id="Phobius"/>
    </source>
</evidence>
<proteinExistence type="predicted"/>
<dbReference type="AlphaFoldDB" id="A0A4R1BF96"/>
<keyword evidence="3" id="KW-0997">Cell inner membrane</keyword>
<dbReference type="GO" id="GO:0009247">
    <property type="term" value="P:glycolipid biosynthetic process"/>
    <property type="evidence" value="ECO:0007669"/>
    <property type="project" value="UniProtKB-ARBA"/>
</dbReference>
<evidence type="ECO:0000256" key="5">
    <source>
        <dbReference type="ARBA" id="ARBA00023136"/>
    </source>
</evidence>
<dbReference type="PANTHER" id="PTHR30606:SF9">
    <property type="entry name" value="LIPID A BIOSYNTHESIS LAUROYLTRANSFERASE"/>
    <property type="match status" value="1"/>
</dbReference>
<dbReference type="PIRSF" id="PIRSF028561">
    <property type="entry name" value="Ac_Trasf"/>
    <property type="match status" value="1"/>
</dbReference>
<protein>
    <submittedName>
        <fullName evidence="8">Acyl-CoA synthetase</fullName>
    </submittedName>
</protein>
<keyword evidence="5 7" id="KW-0472">Membrane</keyword>
<dbReference type="Pfam" id="PF03279">
    <property type="entry name" value="Lip_A_acyltrans"/>
    <property type="match status" value="1"/>
</dbReference>
<sequence length="313" mass="35566">MTTAARDPDKQTPPEWLRRKERGSAFWIRVMRWLSLTLGRRLSRLVLYAIAFYFTLAASAARTASRAYLTRVLQRPVRWLDLYRHVLAFSSTVHDRIYLLNDRYDLFDIRVDGAEPLRALHSTGQGCLLFGAHLGSFEVLRGIARGNDGLKVSAAMYPENARLLNDTLAAINPGVVLDVIPLGRLEAMMTIHQRLQDGAMVGILADRASGADRYRPLPFLGTTALFPTGPFRMAVMLRQPVFFMAGLYRGGNRYDIHFEPLEDFAEASAAGRDDRVQALLEKYVAALERHCRAAPYNWFNFYDFWNPVGREDH</sequence>
<evidence type="ECO:0000313" key="8">
    <source>
        <dbReference type="EMBL" id="TCJ15777.1"/>
    </source>
</evidence>
<keyword evidence="6" id="KW-0012">Acyltransferase</keyword>
<feature type="transmembrane region" description="Helical" evidence="7">
    <location>
        <begin position="45"/>
        <end position="65"/>
    </location>
</feature>
<dbReference type="Proteomes" id="UP000295443">
    <property type="component" value="Unassembled WGS sequence"/>
</dbReference>
<accession>A0A4R1BF96</accession>
<organism evidence="8 9">
    <name type="scientific">Parasulfuritortus cantonensis</name>
    <dbReference type="NCBI Taxonomy" id="2528202"/>
    <lineage>
        <taxon>Bacteria</taxon>
        <taxon>Pseudomonadati</taxon>
        <taxon>Pseudomonadota</taxon>
        <taxon>Betaproteobacteria</taxon>
        <taxon>Nitrosomonadales</taxon>
        <taxon>Thiobacillaceae</taxon>
        <taxon>Parasulfuritortus</taxon>
    </lineage>
</organism>
<evidence type="ECO:0000256" key="6">
    <source>
        <dbReference type="ARBA" id="ARBA00023315"/>
    </source>
</evidence>
<keyword evidence="2" id="KW-1003">Cell membrane</keyword>
<dbReference type="PANTHER" id="PTHR30606">
    <property type="entry name" value="LIPID A BIOSYNTHESIS LAUROYL ACYLTRANSFERASE"/>
    <property type="match status" value="1"/>
</dbReference>
<dbReference type="RefSeq" id="WP_131445536.1">
    <property type="nucleotide sequence ID" value="NZ_SJZB01000022.1"/>
</dbReference>
<keyword evidence="4" id="KW-0808">Transferase</keyword>
<dbReference type="InterPro" id="IPR014548">
    <property type="entry name" value="Ac_Trasf"/>
</dbReference>
<keyword evidence="7" id="KW-1133">Transmembrane helix</keyword>
<evidence type="ECO:0000256" key="2">
    <source>
        <dbReference type="ARBA" id="ARBA00022475"/>
    </source>
</evidence>
<evidence type="ECO:0000313" key="9">
    <source>
        <dbReference type="Proteomes" id="UP000295443"/>
    </source>
</evidence>